<evidence type="ECO:0000313" key="1">
    <source>
        <dbReference type="EMBL" id="GJT82961.1"/>
    </source>
</evidence>
<proteinExistence type="predicted"/>
<evidence type="ECO:0000313" key="2">
    <source>
        <dbReference type="Proteomes" id="UP001151760"/>
    </source>
</evidence>
<protein>
    <submittedName>
        <fullName evidence="1">Uncharacterized protein</fullName>
    </submittedName>
</protein>
<dbReference type="Proteomes" id="UP001151760">
    <property type="component" value="Unassembled WGS sequence"/>
</dbReference>
<organism evidence="1 2">
    <name type="scientific">Tanacetum coccineum</name>
    <dbReference type="NCBI Taxonomy" id="301880"/>
    <lineage>
        <taxon>Eukaryota</taxon>
        <taxon>Viridiplantae</taxon>
        <taxon>Streptophyta</taxon>
        <taxon>Embryophyta</taxon>
        <taxon>Tracheophyta</taxon>
        <taxon>Spermatophyta</taxon>
        <taxon>Magnoliopsida</taxon>
        <taxon>eudicotyledons</taxon>
        <taxon>Gunneridae</taxon>
        <taxon>Pentapetalae</taxon>
        <taxon>asterids</taxon>
        <taxon>campanulids</taxon>
        <taxon>Asterales</taxon>
        <taxon>Asteraceae</taxon>
        <taxon>Asteroideae</taxon>
        <taxon>Anthemideae</taxon>
        <taxon>Anthemidinae</taxon>
        <taxon>Tanacetum</taxon>
    </lineage>
</organism>
<sequence length="483" mass="56676">MLHRNTPWVSTLSATSSSTTNRFIWNSKSFWSFWIDSIASSPPPSTHQSDPSTSTTAPSYLKTAALAEYTAWTTTDTRLKLFVLSIPEELHINDDTTPDEHVQSFGDEDIGHDHIPMVNLRQNWWKPLTKDRPATPEPAWSIPSSDMSILVNNWASALASTYAPPSENSLLKQTGDMAIFMDWFCKKQGITEIKQDLEGPAYEIVKLFYPNIAEECKYDIAAMYGISHWWFQRQQFYIDRHTSEGDHRAVRTHIRILSVVRIEVFSLYGYDYMKKIVLRRADLKEYTIAERDFKYLYPSDFEDLYLLNLQGHLDHLPPEDKKILTTAFNLWTRNLVIRQRVKDFQLGIESYQTQLNLTKPRWDATGFEFNHDFTVNDSPRAVTFRDKYGVQMIMRFNEIHKFSDDTLQQIDEALDYRVKELKVNRINPGLNTRFWIRNDVDRSKEFMFAIQKRLKTKIIFWNLESFVGGRIREGDYRLLKRTE</sequence>
<comment type="caution">
    <text evidence="1">The sequence shown here is derived from an EMBL/GenBank/DDBJ whole genome shotgun (WGS) entry which is preliminary data.</text>
</comment>
<reference evidence="1" key="1">
    <citation type="journal article" date="2022" name="Int. J. Mol. Sci.">
        <title>Draft Genome of Tanacetum Coccineum: Genomic Comparison of Closely Related Tanacetum-Family Plants.</title>
        <authorList>
            <person name="Yamashiro T."/>
            <person name="Shiraishi A."/>
            <person name="Nakayama K."/>
            <person name="Satake H."/>
        </authorList>
    </citation>
    <scope>NUCLEOTIDE SEQUENCE</scope>
</reference>
<reference evidence="1" key="2">
    <citation type="submission" date="2022-01" db="EMBL/GenBank/DDBJ databases">
        <authorList>
            <person name="Yamashiro T."/>
            <person name="Shiraishi A."/>
            <person name="Satake H."/>
            <person name="Nakayama K."/>
        </authorList>
    </citation>
    <scope>NUCLEOTIDE SEQUENCE</scope>
</reference>
<name>A0ABQ5H5Y5_9ASTR</name>
<dbReference type="EMBL" id="BQNB010019217">
    <property type="protein sequence ID" value="GJT82961.1"/>
    <property type="molecule type" value="Genomic_DNA"/>
</dbReference>
<keyword evidence="2" id="KW-1185">Reference proteome</keyword>
<accession>A0ABQ5H5Y5</accession>
<gene>
    <name evidence="1" type="ORF">Tco_1057303</name>
</gene>